<sequence length="421" mass="46682">MSLSINMARNPEYVLSTEETLFWLHVLYFLYSHWMLGGYRRSECVLPGEKDTFSIAKIFLDMSNYMISEDDASALKGSTETVGFDVVADVEIGRGLGYRRRACMLPGKKKPISLDLHLQICVSGLEILNTATVSKKVFALSAQVMTILSRVETAAPNLSIPYLYKASGGHVKDEREIISVIGDYANGLVLRAANGHSGNHNEDIDPKHQLSPCSASATVKPNPTARPKTLMKAVCSKSLKLHMMMKAKIFLCSRCEQLYDFRDALGFDVVAGVKVERRSEMVSLFTMLFFLFRLVLLCRVTCSVFQCDNGLAYDHVFLPPPPPPRLRRRLLPLLCSSASTSAATSSSVEETAFSLFSEEVLDGVAEKTTRLRNALFKFADDVEVVTLGLLIQLSDDGDPEAMCQCLNFRVSDKKSKFVIGK</sequence>
<accession>A0ACB9DQF7</accession>
<comment type="caution">
    <text evidence="1">The sequence shown here is derived from an EMBL/GenBank/DDBJ whole genome shotgun (WGS) entry which is preliminary data.</text>
</comment>
<dbReference type="EMBL" id="CM042049">
    <property type="protein sequence ID" value="KAI3748800.1"/>
    <property type="molecule type" value="Genomic_DNA"/>
</dbReference>
<evidence type="ECO:0000313" key="2">
    <source>
        <dbReference type="Proteomes" id="UP001055879"/>
    </source>
</evidence>
<reference evidence="1 2" key="2">
    <citation type="journal article" date="2022" name="Mol. Ecol. Resour.">
        <title>The genomes of chicory, endive, great burdock and yacon provide insights into Asteraceae paleo-polyploidization history and plant inulin production.</title>
        <authorList>
            <person name="Fan W."/>
            <person name="Wang S."/>
            <person name="Wang H."/>
            <person name="Wang A."/>
            <person name="Jiang F."/>
            <person name="Liu H."/>
            <person name="Zhao H."/>
            <person name="Xu D."/>
            <person name="Zhang Y."/>
        </authorList>
    </citation>
    <scope>NUCLEOTIDE SEQUENCE [LARGE SCALE GENOMIC DNA]</scope>
    <source>
        <strain evidence="2">cv. Niubang</strain>
    </source>
</reference>
<reference evidence="2" key="1">
    <citation type="journal article" date="2022" name="Mol. Ecol. Resour.">
        <title>The genomes of chicory, endive, great burdock and yacon provide insights into Asteraceae palaeo-polyploidization history and plant inulin production.</title>
        <authorList>
            <person name="Fan W."/>
            <person name="Wang S."/>
            <person name="Wang H."/>
            <person name="Wang A."/>
            <person name="Jiang F."/>
            <person name="Liu H."/>
            <person name="Zhao H."/>
            <person name="Xu D."/>
            <person name="Zhang Y."/>
        </authorList>
    </citation>
    <scope>NUCLEOTIDE SEQUENCE [LARGE SCALE GENOMIC DNA]</scope>
    <source>
        <strain evidence="2">cv. Niubang</strain>
    </source>
</reference>
<name>A0ACB9DQF7_ARCLA</name>
<protein>
    <submittedName>
        <fullName evidence="1">Uncharacterized protein</fullName>
    </submittedName>
</protein>
<gene>
    <name evidence="1" type="ORF">L6452_12147</name>
</gene>
<evidence type="ECO:0000313" key="1">
    <source>
        <dbReference type="EMBL" id="KAI3748800.1"/>
    </source>
</evidence>
<proteinExistence type="predicted"/>
<keyword evidence="2" id="KW-1185">Reference proteome</keyword>
<dbReference type="Proteomes" id="UP001055879">
    <property type="component" value="Linkage Group LG03"/>
</dbReference>
<organism evidence="1 2">
    <name type="scientific">Arctium lappa</name>
    <name type="common">Greater burdock</name>
    <name type="synonym">Lappa major</name>
    <dbReference type="NCBI Taxonomy" id="4217"/>
    <lineage>
        <taxon>Eukaryota</taxon>
        <taxon>Viridiplantae</taxon>
        <taxon>Streptophyta</taxon>
        <taxon>Embryophyta</taxon>
        <taxon>Tracheophyta</taxon>
        <taxon>Spermatophyta</taxon>
        <taxon>Magnoliopsida</taxon>
        <taxon>eudicotyledons</taxon>
        <taxon>Gunneridae</taxon>
        <taxon>Pentapetalae</taxon>
        <taxon>asterids</taxon>
        <taxon>campanulids</taxon>
        <taxon>Asterales</taxon>
        <taxon>Asteraceae</taxon>
        <taxon>Carduoideae</taxon>
        <taxon>Cardueae</taxon>
        <taxon>Arctiinae</taxon>
        <taxon>Arctium</taxon>
    </lineage>
</organism>